<protein>
    <submittedName>
        <fullName evidence="2">Uncharacterized protein</fullName>
    </submittedName>
</protein>
<evidence type="ECO:0000313" key="3">
    <source>
        <dbReference type="Proteomes" id="UP001152320"/>
    </source>
</evidence>
<evidence type="ECO:0000313" key="2">
    <source>
        <dbReference type="EMBL" id="KAJ8022655.1"/>
    </source>
</evidence>
<accession>A0A9Q1BDG8</accession>
<reference evidence="2" key="1">
    <citation type="submission" date="2021-10" db="EMBL/GenBank/DDBJ databases">
        <title>Tropical sea cucumber genome reveals ecological adaptation and Cuvierian tubules defense mechanism.</title>
        <authorList>
            <person name="Chen T."/>
        </authorList>
    </citation>
    <scope>NUCLEOTIDE SEQUENCE</scope>
    <source>
        <strain evidence="2">Nanhai2018</strain>
        <tissue evidence="2">Muscle</tissue>
    </source>
</reference>
<keyword evidence="3" id="KW-1185">Reference proteome</keyword>
<dbReference type="EMBL" id="JAIZAY010000020">
    <property type="protein sequence ID" value="KAJ8022655.1"/>
    <property type="molecule type" value="Genomic_DNA"/>
</dbReference>
<organism evidence="2 3">
    <name type="scientific">Holothuria leucospilota</name>
    <name type="common">Black long sea cucumber</name>
    <name type="synonym">Mertensiothuria leucospilota</name>
    <dbReference type="NCBI Taxonomy" id="206669"/>
    <lineage>
        <taxon>Eukaryota</taxon>
        <taxon>Metazoa</taxon>
        <taxon>Echinodermata</taxon>
        <taxon>Eleutherozoa</taxon>
        <taxon>Echinozoa</taxon>
        <taxon>Holothuroidea</taxon>
        <taxon>Aspidochirotacea</taxon>
        <taxon>Aspidochirotida</taxon>
        <taxon>Holothuriidae</taxon>
        <taxon>Holothuria</taxon>
    </lineage>
</organism>
<feature type="compositionally biased region" description="Polar residues" evidence="1">
    <location>
        <begin position="89"/>
        <end position="111"/>
    </location>
</feature>
<proteinExistence type="predicted"/>
<dbReference type="Proteomes" id="UP001152320">
    <property type="component" value="Chromosome 20"/>
</dbReference>
<feature type="compositionally biased region" description="Basic and acidic residues" evidence="1">
    <location>
        <begin position="137"/>
        <end position="148"/>
    </location>
</feature>
<comment type="caution">
    <text evidence="2">The sequence shown here is derived from an EMBL/GenBank/DDBJ whole genome shotgun (WGS) entry which is preliminary data.</text>
</comment>
<feature type="region of interest" description="Disordered" evidence="1">
    <location>
        <begin position="83"/>
        <end position="111"/>
    </location>
</feature>
<dbReference type="OrthoDB" id="10559375at2759"/>
<name>A0A9Q1BDG8_HOLLE</name>
<feature type="compositionally biased region" description="Pro residues" evidence="1">
    <location>
        <begin position="177"/>
        <end position="186"/>
    </location>
</feature>
<sequence>MDSRYVKRYCYQGKHHHQLAQSNFKIPPPQDEEEDNFDGNFFRGKPPIPLPSIKFHHKPKTVCSQENKTSQCSSVILQLAERQQGKVPDTTSSKEATTTIPPQGIRLSQQTPPLPTIRITTAEVEKRKVAACRNMNNRKDSFNREVRPRKYPSPSTSSGPGVSNRPVPSKRRHISPSVPPPLPPRVPLKALSISENDLLRCLEDRPPLPPKPASLSNFPSENEVELFSFSDPVFLEFTSRHNSFNFPPPLPPKVVARQPLPAIRRSTISLDDKSIFDRDFDFLSDMPNRRGTTGAESILRARYGEEKKTGCCTQCTRDCIVDTPECLMDIFC</sequence>
<evidence type="ECO:0000256" key="1">
    <source>
        <dbReference type="SAM" id="MobiDB-lite"/>
    </source>
</evidence>
<feature type="region of interest" description="Disordered" evidence="1">
    <location>
        <begin position="131"/>
        <end position="188"/>
    </location>
</feature>
<feature type="compositionally biased region" description="Low complexity" evidence="1">
    <location>
        <begin position="152"/>
        <end position="163"/>
    </location>
</feature>
<dbReference type="AlphaFoldDB" id="A0A9Q1BDG8"/>
<gene>
    <name evidence="2" type="ORF">HOLleu_37619</name>
</gene>